<dbReference type="InterPro" id="IPR011009">
    <property type="entry name" value="Kinase-like_dom_sf"/>
</dbReference>
<accession>A0A7R8V2X6</accession>
<dbReference type="InterPro" id="IPR004119">
    <property type="entry name" value="EcKL"/>
</dbReference>
<dbReference type="Pfam" id="PF02958">
    <property type="entry name" value="EcKL"/>
    <property type="match status" value="1"/>
</dbReference>
<dbReference type="Proteomes" id="UP000594454">
    <property type="component" value="Chromosome 6"/>
</dbReference>
<evidence type="ECO:0000259" key="1">
    <source>
        <dbReference type="SMART" id="SM00587"/>
    </source>
</evidence>
<dbReference type="PANTHER" id="PTHR11012">
    <property type="entry name" value="PROTEIN KINASE-LIKE DOMAIN-CONTAINING"/>
    <property type="match status" value="1"/>
</dbReference>
<dbReference type="AlphaFoldDB" id="A0A7R8V2X6"/>
<organism evidence="2 3">
    <name type="scientific">Hermetia illucens</name>
    <name type="common">Black soldier fly</name>
    <dbReference type="NCBI Taxonomy" id="343691"/>
    <lineage>
        <taxon>Eukaryota</taxon>
        <taxon>Metazoa</taxon>
        <taxon>Ecdysozoa</taxon>
        <taxon>Arthropoda</taxon>
        <taxon>Hexapoda</taxon>
        <taxon>Insecta</taxon>
        <taxon>Pterygota</taxon>
        <taxon>Neoptera</taxon>
        <taxon>Endopterygota</taxon>
        <taxon>Diptera</taxon>
        <taxon>Brachycera</taxon>
        <taxon>Stratiomyomorpha</taxon>
        <taxon>Stratiomyidae</taxon>
        <taxon>Hermetiinae</taxon>
        <taxon>Hermetia</taxon>
    </lineage>
</organism>
<protein>
    <recommendedName>
        <fullName evidence="1">CHK kinase-like domain-containing protein</fullName>
    </recommendedName>
</protein>
<name>A0A7R8V2X6_HERIL</name>
<proteinExistence type="predicted"/>
<gene>
    <name evidence="2" type="ORF">HERILL_LOCUS14284</name>
</gene>
<feature type="domain" description="CHK kinase-like" evidence="1">
    <location>
        <begin position="122"/>
        <end position="314"/>
    </location>
</feature>
<evidence type="ECO:0000313" key="2">
    <source>
        <dbReference type="EMBL" id="CAD7091886.1"/>
    </source>
</evidence>
<reference evidence="2 3" key="1">
    <citation type="submission" date="2020-11" db="EMBL/GenBank/DDBJ databases">
        <authorList>
            <person name="Wallbank WR R."/>
            <person name="Pardo Diaz C."/>
            <person name="Kozak K."/>
            <person name="Martin S."/>
            <person name="Jiggins C."/>
            <person name="Moest M."/>
            <person name="Warren A I."/>
            <person name="Generalovic N T."/>
            <person name="Byers J.R.P. K."/>
            <person name="Montejo-Kovacevich G."/>
            <person name="Yen C E."/>
        </authorList>
    </citation>
    <scope>NUCLEOTIDE SEQUENCE [LARGE SCALE GENOMIC DNA]</scope>
</reference>
<sequence>MSVEWLNESLFEDILKKEYKEYQVISFVVKDAVPKGENYASMIKRVSIGLKLTDSTETIKNYIIKSDKSSEFSSYVNGTLYPKERLMFEKFIPRFESLFKETPEKAQFAPICYKTMDDIHTFILDDLQSKNFVHTKRQQGMDLQHAEATLAKLAQFHAASRCIFELEGPYPDIFDEGLYKEELVPIYENMFQNIWPIIYKDMTKWTDCKEYVDKLAIQKPHMIHLLMESLTYDPSEFNVLNHGDLWSNNIMFQYKDDGSMNEVLFIDFQLCKWGSPVQDLLHFIITSCNPDIRVSKFDYLISHYHKHLTESLNLLNFKGKIPELDDLHAQLKKRGYYGVNTSLSILPAVLMEPGEKTLQQSLKIYSNPKYREAMKDLLQWFSVRGLLDI</sequence>
<dbReference type="PANTHER" id="PTHR11012:SF6">
    <property type="entry name" value="CHK DOMAIN OV1-RELATED"/>
    <property type="match status" value="1"/>
</dbReference>
<dbReference type="OrthoDB" id="191037at2759"/>
<dbReference type="Gene3D" id="3.90.1200.10">
    <property type="match status" value="1"/>
</dbReference>
<dbReference type="InParanoid" id="A0A7R8V2X6"/>
<dbReference type="InterPro" id="IPR015897">
    <property type="entry name" value="CHK_kinase-like"/>
</dbReference>
<dbReference type="SMART" id="SM00587">
    <property type="entry name" value="CHK"/>
    <property type="match status" value="1"/>
</dbReference>
<dbReference type="SUPFAM" id="SSF56112">
    <property type="entry name" value="Protein kinase-like (PK-like)"/>
    <property type="match status" value="1"/>
</dbReference>
<dbReference type="OMA" id="MEAYCAP"/>
<evidence type="ECO:0000313" key="3">
    <source>
        <dbReference type="Proteomes" id="UP000594454"/>
    </source>
</evidence>
<keyword evidence="3" id="KW-1185">Reference proteome</keyword>
<dbReference type="EMBL" id="LR899014">
    <property type="protein sequence ID" value="CAD7091886.1"/>
    <property type="molecule type" value="Genomic_DNA"/>
</dbReference>